<feature type="chain" id="PRO_5030521882" description="Thioredoxin domain-containing protein" evidence="5">
    <location>
        <begin position="26"/>
        <end position="327"/>
    </location>
</feature>
<feature type="region of interest" description="Disordered" evidence="4">
    <location>
        <begin position="104"/>
        <end position="160"/>
    </location>
</feature>
<dbReference type="GO" id="GO:0015035">
    <property type="term" value="F:protein-disulfide reductase activity"/>
    <property type="evidence" value="ECO:0007669"/>
    <property type="project" value="TreeGrafter"/>
</dbReference>
<evidence type="ECO:0000256" key="3">
    <source>
        <dbReference type="ARBA" id="ARBA00023157"/>
    </source>
</evidence>
<dbReference type="Gene3D" id="3.40.30.10">
    <property type="entry name" value="Glutaredoxin"/>
    <property type="match status" value="1"/>
</dbReference>
<evidence type="ECO:0000259" key="6">
    <source>
        <dbReference type="PROSITE" id="PS51352"/>
    </source>
</evidence>
<dbReference type="AlphaFoldDB" id="A0A7S1ZEP2"/>
<protein>
    <recommendedName>
        <fullName evidence="6">Thioredoxin domain-containing protein</fullName>
    </recommendedName>
</protein>
<dbReference type="GO" id="GO:0005737">
    <property type="term" value="C:cytoplasm"/>
    <property type="evidence" value="ECO:0007669"/>
    <property type="project" value="TreeGrafter"/>
</dbReference>
<dbReference type="PRINTS" id="PR00421">
    <property type="entry name" value="THIOREDOXIN"/>
</dbReference>
<dbReference type="PROSITE" id="PS51352">
    <property type="entry name" value="THIOREDOXIN_2"/>
    <property type="match status" value="1"/>
</dbReference>
<reference evidence="7" key="1">
    <citation type="submission" date="2021-01" db="EMBL/GenBank/DDBJ databases">
        <authorList>
            <person name="Corre E."/>
            <person name="Pelletier E."/>
            <person name="Niang G."/>
            <person name="Scheremetjew M."/>
            <person name="Finn R."/>
            <person name="Kale V."/>
            <person name="Holt S."/>
            <person name="Cochrane G."/>
            <person name="Meng A."/>
            <person name="Brown T."/>
            <person name="Cohen L."/>
        </authorList>
    </citation>
    <scope>NUCLEOTIDE SEQUENCE</scope>
    <source>
        <strain evidence="7">Pop2</strain>
    </source>
</reference>
<keyword evidence="3" id="KW-1015">Disulfide bond</keyword>
<name>A0A7S1ZEP2_9STRA</name>
<evidence type="ECO:0000256" key="2">
    <source>
        <dbReference type="ARBA" id="ARBA00022982"/>
    </source>
</evidence>
<dbReference type="PROSITE" id="PS00194">
    <property type="entry name" value="THIOREDOXIN_1"/>
    <property type="match status" value="1"/>
</dbReference>
<evidence type="ECO:0000313" key="7">
    <source>
        <dbReference type="EMBL" id="CAD9336179.1"/>
    </source>
</evidence>
<dbReference type="InterPro" id="IPR013766">
    <property type="entry name" value="Thioredoxin_domain"/>
</dbReference>
<dbReference type="InterPro" id="IPR036249">
    <property type="entry name" value="Thioredoxin-like_sf"/>
</dbReference>
<keyword evidence="5" id="KW-0732">Signal</keyword>
<feature type="signal peptide" evidence="5">
    <location>
        <begin position="1"/>
        <end position="25"/>
    </location>
</feature>
<evidence type="ECO:0000256" key="5">
    <source>
        <dbReference type="SAM" id="SignalP"/>
    </source>
</evidence>
<sequence>MKRMRGTAALPFVVIGALFHAEVDAFVSSWILHTRMKTMTCDNVLSGLCHKQPMPSQRTTQLLMSTITDPAEMKLRDIKDELREMGVSYADCFDRESLVSRLTEARNGETATTKATDSGSTENPSKTTDTKKEPSSSTPNDIPEHEEASTKTAPKKEFDRNAAFSELRSLRVSELRSRLASRQIRWANMIEKEDLVQALVSAMEKSSQFSLSGALTPGEATDITGDILTAELSGDAGTPLLLDVYATWCGPCKMMAPQMNMAAQEMGETCRVAKIDSDRNQEWAAKLRIEGLPTVIVFDQNGKEVGRREGLLMKSNLVDFVKRNTGI</sequence>
<proteinExistence type="predicted"/>
<evidence type="ECO:0000256" key="4">
    <source>
        <dbReference type="SAM" id="MobiDB-lite"/>
    </source>
</evidence>
<dbReference type="SUPFAM" id="SSF52833">
    <property type="entry name" value="Thioredoxin-like"/>
    <property type="match status" value="1"/>
</dbReference>
<evidence type="ECO:0000256" key="1">
    <source>
        <dbReference type="ARBA" id="ARBA00022448"/>
    </source>
</evidence>
<feature type="non-terminal residue" evidence="7">
    <location>
        <position position="327"/>
    </location>
</feature>
<dbReference type="CDD" id="cd02947">
    <property type="entry name" value="TRX_family"/>
    <property type="match status" value="1"/>
</dbReference>
<keyword evidence="1" id="KW-0813">Transport</keyword>
<dbReference type="PANTHER" id="PTHR45663:SF11">
    <property type="entry name" value="GEO12009P1"/>
    <property type="match status" value="1"/>
</dbReference>
<dbReference type="Pfam" id="PF00085">
    <property type="entry name" value="Thioredoxin"/>
    <property type="match status" value="1"/>
</dbReference>
<dbReference type="EMBL" id="HBGN01022176">
    <property type="protein sequence ID" value="CAD9336179.1"/>
    <property type="molecule type" value="Transcribed_RNA"/>
</dbReference>
<organism evidence="7">
    <name type="scientific">Ditylum brightwellii</name>
    <dbReference type="NCBI Taxonomy" id="49249"/>
    <lineage>
        <taxon>Eukaryota</taxon>
        <taxon>Sar</taxon>
        <taxon>Stramenopiles</taxon>
        <taxon>Ochrophyta</taxon>
        <taxon>Bacillariophyta</taxon>
        <taxon>Mediophyceae</taxon>
        <taxon>Lithodesmiophycidae</taxon>
        <taxon>Lithodesmiales</taxon>
        <taxon>Lithodesmiaceae</taxon>
        <taxon>Ditylum</taxon>
    </lineage>
</organism>
<dbReference type="PANTHER" id="PTHR45663">
    <property type="entry name" value="GEO12009P1"/>
    <property type="match status" value="1"/>
</dbReference>
<feature type="compositionally biased region" description="Polar residues" evidence="4">
    <location>
        <begin position="109"/>
        <end position="127"/>
    </location>
</feature>
<accession>A0A7S1ZEP2</accession>
<feature type="domain" description="Thioredoxin" evidence="6">
    <location>
        <begin position="209"/>
        <end position="326"/>
    </location>
</feature>
<keyword evidence="2" id="KW-0249">Electron transport</keyword>
<gene>
    <name evidence="7" type="ORF">DBRI1063_LOCUS14148</name>
</gene>
<feature type="compositionally biased region" description="Basic and acidic residues" evidence="4">
    <location>
        <begin position="142"/>
        <end position="160"/>
    </location>
</feature>
<dbReference type="InterPro" id="IPR017937">
    <property type="entry name" value="Thioredoxin_CS"/>
</dbReference>